<feature type="transmembrane region" description="Helical" evidence="2">
    <location>
        <begin position="366"/>
        <end position="390"/>
    </location>
</feature>
<dbReference type="EMBL" id="JACBZH010000001">
    <property type="protein sequence ID" value="NYH89158.1"/>
    <property type="molecule type" value="Genomic_DNA"/>
</dbReference>
<keyword evidence="2" id="KW-0812">Transmembrane</keyword>
<accession>A0A852ZBK8</accession>
<evidence type="ECO:0000256" key="2">
    <source>
        <dbReference type="SAM" id="Phobius"/>
    </source>
</evidence>
<dbReference type="Proteomes" id="UP000579605">
    <property type="component" value="Unassembled WGS sequence"/>
</dbReference>
<feature type="compositionally biased region" description="Basic and acidic residues" evidence="1">
    <location>
        <begin position="28"/>
        <end position="44"/>
    </location>
</feature>
<organism evidence="3 4">
    <name type="scientific">Actinopolymorpha rutila</name>
    <dbReference type="NCBI Taxonomy" id="446787"/>
    <lineage>
        <taxon>Bacteria</taxon>
        <taxon>Bacillati</taxon>
        <taxon>Actinomycetota</taxon>
        <taxon>Actinomycetes</taxon>
        <taxon>Propionibacteriales</taxon>
        <taxon>Actinopolymorphaceae</taxon>
        <taxon>Actinopolymorpha</taxon>
    </lineage>
</organism>
<dbReference type="AlphaFoldDB" id="A0A852ZBK8"/>
<comment type="caution">
    <text evidence="3">The sequence shown here is derived from an EMBL/GenBank/DDBJ whole genome shotgun (WGS) entry which is preliminary data.</text>
</comment>
<evidence type="ECO:0000313" key="3">
    <source>
        <dbReference type="EMBL" id="NYH89158.1"/>
    </source>
</evidence>
<feature type="transmembrane region" description="Helical" evidence="2">
    <location>
        <begin position="286"/>
        <end position="305"/>
    </location>
</feature>
<reference evidence="3 4" key="1">
    <citation type="submission" date="2020-07" db="EMBL/GenBank/DDBJ databases">
        <title>Sequencing the genomes of 1000 actinobacteria strains.</title>
        <authorList>
            <person name="Klenk H.-P."/>
        </authorList>
    </citation>
    <scope>NUCLEOTIDE SEQUENCE [LARGE SCALE GENOMIC DNA]</scope>
    <source>
        <strain evidence="3 4">DSM 18448</strain>
    </source>
</reference>
<keyword evidence="2" id="KW-0472">Membrane</keyword>
<feature type="transmembrane region" description="Helical" evidence="2">
    <location>
        <begin position="139"/>
        <end position="166"/>
    </location>
</feature>
<gene>
    <name evidence="3" type="ORF">F4554_001796</name>
</gene>
<feature type="transmembrane region" description="Helical" evidence="2">
    <location>
        <begin position="248"/>
        <end position="266"/>
    </location>
</feature>
<feature type="region of interest" description="Disordered" evidence="1">
    <location>
        <begin position="217"/>
        <end position="240"/>
    </location>
</feature>
<keyword evidence="4" id="KW-1185">Reference proteome</keyword>
<feature type="compositionally biased region" description="Low complexity" evidence="1">
    <location>
        <begin position="224"/>
        <end position="240"/>
    </location>
</feature>
<protein>
    <submittedName>
        <fullName evidence="3">Uncharacterized protein</fullName>
    </submittedName>
</protein>
<sequence length="424" mass="43445">MRTPDGMRIRRDADGFDKLDALDGLDDLDGHPRRDPDLGRRPEAASRSPRPGVHWSAWLPEVVIGWALAYGALRTYWALGHRPWFPPIGPDLLAFSGWGVVVLCAAAAAVALAVRLLVGPLGVVSGHDRPTGPRVTGARAVAGWAVVAVAWAVSAAITSAACLLLLDVVGLLFVGKVVPFGAGALLSRAGCMAGAVLVGATALAAGRRLRDGCPGCGRPARGDPAGSSGPTGTAGTSGTESGVRAPSWAFAAGYAAVLGCVIRFGAQAMVGFSHVAAPATTAAGRVAGLAFVVALALAGTLLPLAQVHRFGRVWPRWVLGLAGRRVPRWLVLGPGLAVSVGMTAYFGTGLVQLLSQPAGAAQTDGFPLWFMGVAMSAYLLWGGGLGVAALSYRLLTRPRCAWCGARAEQAGILLVRRDPVGAAG</sequence>
<dbReference type="RefSeq" id="WP_179786942.1">
    <property type="nucleotide sequence ID" value="NZ_BAAARR010000002.1"/>
</dbReference>
<proteinExistence type="predicted"/>
<feature type="transmembrane region" description="Helical" evidence="2">
    <location>
        <begin position="326"/>
        <end position="346"/>
    </location>
</feature>
<feature type="transmembrane region" description="Helical" evidence="2">
    <location>
        <begin position="55"/>
        <end position="73"/>
    </location>
</feature>
<feature type="region of interest" description="Disordered" evidence="1">
    <location>
        <begin position="19"/>
        <end position="51"/>
    </location>
</feature>
<feature type="transmembrane region" description="Helical" evidence="2">
    <location>
        <begin position="186"/>
        <end position="205"/>
    </location>
</feature>
<feature type="transmembrane region" description="Helical" evidence="2">
    <location>
        <begin position="93"/>
        <end position="118"/>
    </location>
</feature>
<evidence type="ECO:0000313" key="4">
    <source>
        <dbReference type="Proteomes" id="UP000579605"/>
    </source>
</evidence>
<name>A0A852ZBK8_9ACTN</name>
<keyword evidence="2" id="KW-1133">Transmembrane helix</keyword>
<evidence type="ECO:0000256" key="1">
    <source>
        <dbReference type="SAM" id="MobiDB-lite"/>
    </source>
</evidence>